<evidence type="ECO:0000313" key="2">
    <source>
        <dbReference type="Proteomes" id="UP001165960"/>
    </source>
</evidence>
<name>A0ACC2SY50_9FUNG</name>
<evidence type="ECO:0000313" key="1">
    <source>
        <dbReference type="EMBL" id="KAJ9067213.1"/>
    </source>
</evidence>
<protein>
    <submittedName>
        <fullName evidence="1">Uncharacterized protein</fullName>
    </submittedName>
</protein>
<comment type="caution">
    <text evidence="1">The sequence shown here is derived from an EMBL/GenBank/DDBJ whole genome shotgun (WGS) entry which is preliminary data.</text>
</comment>
<accession>A0ACC2SY50</accession>
<gene>
    <name evidence="1" type="ORF">DSO57_1001850</name>
</gene>
<keyword evidence="2" id="KW-1185">Reference proteome</keyword>
<dbReference type="Proteomes" id="UP001165960">
    <property type="component" value="Unassembled WGS sequence"/>
</dbReference>
<proteinExistence type="predicted"/>
<dbReference type="EMBL" id="QTSX02004264">
    <property type="protein sequence ID" value="KAJ9067213.1"/>
    <property type="molecule type" value="Genomic_DNA"/>
</dbReference>
<sequence length="261" mass="28671">MVREDTEDGKKMRAKGGAASAPRVATTPTGDVPNNWDDQWNAGGILGQDGSGNTRCGDSKISEKGASEVGLGPGEELDNPNWINKVSDKDFDALQLSLLPKQKIEVLSCQQLFKELLETYNIDGSIAQSWEDNGVPLQDIIKWCSLGLMLEQAKQWLLHHFTVDAATEWCHTGIETNVAAAFCKHQVPRDEVLAWINTGLPLDPIAYIARFRVPFVQAEPWIANRYTASETFKFIKSGLPGENAVAILELGLSPSEAKEYS</sequence>
<organism evidence="1 2">
    <name type="scientific">Entomophthora muscae</name>
    <dbReference type="NCBI Taxonomy" id="34485"/>
    <lineage>
        <taxon>Eukaryota</taxon>
        <taxon>Fungi</taxon>
        <taxon>Fungi incertae sedis</taxon>
        <taxon>Zoopagomycota</taxon>
        <taxon>Entomophthoromycotina</taxon>
        <taxon>Entomophthoromycetes</taxon>
        <taxon>Entomophthorales</taxon>
        <taxon>Entomophthoraceae</taxon>
        <taxon>Entomophthora</taxon>
    </lineage>
</organism>
<reference evidence="1" key="1">
    <citation type="submission" date="2022-04" db="EMBL/GenBank/DDBJ databases">
        <title>Genome of the entomopathogenic fungus Entomophthora muscae.</title>
        <authorList>
            <person name="Elya C."/>
            <person name="Lovett B.R."/>
            <person name="Lee E."/>
            <person name="Macias A.M."/>
            <person name="Hajek A.E."/>
            <person name="De Bivort B.L."/>
            <person name="Kasson M.T."/>
            <person name="De Fine Licht H.H."/>
            <person name="Stajich J.E."/>
        </authorList>
    </citation>
    <scope>NUCLEOTIDE SEQUENCE</scope>
    <source>
        <strain evidence="1">Berkeley</strain>
    </source>
</reference>